<dbReference type="AlphaFoldDB" id="A0AAE0F0C5"/>
<comment type="caution">
    <text evidence="1">The sequence shown here is derived from an EMBL/GenBank/DDBJ whole genome shotgun (WGS) entry which is preliminary data.</text>
</comment>
<gene>
    <name evidence="1" type="ORF">CYMTET_43733</name>
</gene>
<proteinExistence type="predicted"/>
<reference evidence="1 2" key="1">
    <citation type="journal article" date="2015" name="Genome Biol. Evol.">
        <title>Comparative Genomics of a Bacterivorous Green Alga Reveals Evolutionary Causalities and Consequences of Phago-Mixotrophic Mode of Nutrition.</title>
        <authorList>
            <person name="Burns J.A."/>
            <person name="Paasch A."/>
            <person name="Narechania A."/>
            <person name="Kim E."/>
        </authorList>
    </citation>
    <scope>NUCLEOTIDE SEQUENCE [LARGE SCALE GENOMIC DNA]</scope>
    <source>
        <strain evidence="1 2">PLY_AMNH</strain>
    </source>
</reference>
<protein>
    <submittedName>
        <fullName evidence="1">Uncharacterized protein</fullName>
    </submittedName>
</protein>
<dbReference type="EMBL" id="LGRX02029524">
    <property type="protein sequence ID" value="KAK3246742.1"/>
    <property type="molecule type" value="Genomic_DNA"/>
</dbReference>
<evidence type="ECO:0000313" key="1">
    <source>
        <dbReference type="EMBL" id="KAK3246742.1"/>
    </source>
</evidence>
<name>A0AAE0F0C5_9CHLO</name>
<evidence type="ECO:0000313" key="2">
    <source>
        <dbReference type="Proteomes" id="UP001190700"/>
    </source>
</evidence>
<accession>A0AAE0F0C5</accession>
<dbReference type="Proteomes" id="UP001190700">
    <property type="component" value="Unassembled WGS sequence"/>
</dbReference>
<keyword evidence="2" id="KW-1185">Reference proteome</keyword>
<sequence>MKTCVGYWGMVDMVEWSTDTWHLTQQRCELRGEREPPKRRWGWPVRVGRIEGGRLQLPLQRSFAAPSSALSGGARRYAPGARGLAAARRLVATLPRGGAALALGGRGRAGCQVARAFGSGGAEGAPMEQPGRREGTWNAEMTQLGLDVVEELLRGVLEVRRLPVSAEVVACVRRAGSVEDKWFPLCIAATPAPSSKSGTEREYWLFNYYPSWRKAGAVLMWVGLQGPSLWLLDEDALPGAAKGAVNIPCKRSGRKSKWEDYAVGPETLPGRALAELQAREGGDGGKALADWQAPVGMLQVQAEAAARAAELVGARCRLTQPTPTTPWMVAAVAGAEGRWLVKTAGCKKNRYGLRFHITKSVGGRKLSPLSREDFDVLMGVPGMEDDAEGVYMIPASVLHAKGILRDPGSDHGGKGSFYVYPNGTPSKRVDLYANDWLVAVEHAAAVAEALVRGMAEGVAEAELLAAKRAICGEAQGAAGGEAQLGGGGEGAVERAWRGAEQWTTYHREGWNT</sequence>
<organism evidence="1 2">
    <name type="scientific">Cymbomonas tetramitiformis</name>
    <dbReference type="NCBI Taxonomy" id="36881"/>
    <lineage>
        <taxon>Eukaryota</taxon>
        <taxon>Viridiplantae</taxon>
        <taxon>Chlorophyta</taxon>
        <taxon>Pyramimonadophyceae</taxon>
        <taxon>Pyramimonadales</taxon>
        <taxon>Pyramimonadaceae</taxon>
        <taxon>Cymbomonas</taxon>
    </lineage>
</organism>